<feature type="compositionally biased region" description="Basic and acidic residues" evidence="1">
    <location>
        <begin position="39"/>
        <end position="63"/>
    </location>
</feature>
<proteinExistence type="predicted"/>
<comment type="caution">
    <text evidence="2">The sequence shown here is derived from an EMBL/GenBank/DDBJ whole genome shotgun (WGS) entry which is preliminary data.</text>
</comment>
<dbReference type="EMBL" id="BAAFGZ010000169">
    <property type="protein sequence ID" value="GAB0136087.1"/>
    <property type="molecule type" value="Genomic_DNA"/>
</dbReference>
<name>A0ABQ0CS14_9HYPO</name>
<dbReference type="Proteomes" id="UP001562357">
    <property type="component" value="Unassembled WGS sequence"/>
</dbReference>
<evidence type="ECO:0000313" key="3">
    <source>
        <dbReference type="Proteomes" id="UP001562357"/>
    </source>
</evidence>
<feature type="region of interest" description="Disordered" evidence="1">
    <location>
        <begin position="37"/>
        <end position="93"/>
    </location>
</feature>
<evidence type="ECO:0000256" key="1">
    <source>
        <dbReference type="SAM" id="MobiDB-lite"/>
    </source>
</evidence>
<evidence type="ECO:0000313" key="2">
    <source>
        <dbReference type="EMBL" id="GAB0136087.1"/>
    </source>
</evidence>
<protein>
    <submittedName>
        <fullName evidence="2">Uncharacterized protein</fullName>
    </submittedName>
</protein>
<gene>
    <name evidence="2" type="primary">g4404</name>
    <name evidence="2" type="ORF">EsDP_00004404</name>
</gene>
<reference evidence="3" key="1">
    <citation type="submission" date="2024-06" db="EMBL/GenBank/DDBJ databases">
        <title>Draft Genome Sequences of Epichloe bromicola Strains Isolated from Elymus ciliaris.</title>
        <authorList>
            <consortium name="Epichloe bromicola genome sequencing consortium"/>
            <person name="Miura A."/>
            <person name="Imano S."/>
            <person name="Ashida A."/>
            <person name="Sato I."/>
            <person name="Chiba S."/>
            <person name="Tanaka A."/>
            <person name="Camagna M."/>
            <person name="Takemoto D."/>
        </authorList>
    </citation>
    <scope>NUCLEOTIDE SEQUENCE [LARGE SCALE GENOMIC DNA]</scope>
    <source>
        <strain evidence="3">DP</strain>
    </source>
</reference>
<organism evidence="2 3">
    <name type="scientific">Epichloe bromicola</name>
    <dbReference type="NCBI Taxonomy" id="79588"/>
    <lineage>
        <taxon>Eukaryota</taxon>
        <taxon>Fungi</taxon>
        <taxon>Dikarya</taxon>
        <taxon>Ascomycota</taxon>
        <taxon>Pezizomycotina</taxon>
        <taxon>Sordariomycetes</taxon>
        <taxon>Hypocreomycetidae</taxon>
        <taxon>Hypocreales</taxon>
        <taxon>Clavicipitaceae</taxon>
        <taxon>Epichloe</taxon>
    </lineage>
</organism>
<sequence>MLLALATHFGTTDFNTIESWIADHGFDSPLQLTDSEATEAARRVHEAVDEATVRAERAAQRSEDGDESSEDSDDGSEDSDDGSEDGGNGSEDR</sequence>
<accession>A0ABQ0CS14</accession>
<feature type="compositionally biased region" description="Acidic residues" evidence="1">
    <location>
        <begin position="64"/>
        <end position="84"/>
    </location>
</feature>
<keyword evidence="3" id="KW-1185">Reference proteome</keyword>